<organism evidence="6 7">
    <name type="scientific">Nakamurella leprariae</name>
    <dbReference type="NCBI Taxonomy" id="2803911"/>
    <lineage>
        <taxon>Bacteria</taxon>
        <taxon>Bacillati</taxon>
        <taxon>Actinomycetota</taxon>
        <taxon>Actinomycetes</taxon>
        <taxon>Nakamurellales</taxon>
        <taxon>Nakamurellaceae</taxon>
        <taxon>Nakamurella</taxon>
    </lineage>
</organism>
<dbReference type="NCBIfam" id="TIGR02050">
    <property type="entry name" value="gshA_cyan_rel"/>
    <property type="match status" value="1"/>
</dbReference>
<evidence type="ECO:0000256" key="4">
    <source>
        <dbReference type="ARBA" id="ARBA00048819"/>
    </source>
</evidence>
<dbReference type="Pfam" id="PF04107">
    <property type="entry name" value="GCS2"/>
    <property type="match status" value="1"/>
</dbReference>
<comment type="function">
    <text evidence="5">ATP-dependent carboxylate-amine ligase which exhibits weak glutamate--cysteine ligase activity.</text>
</comment>
<reference evidence="6" key="1">
    <citation type="submission" date="2021-01" db="EMBL/GenBank/DDBJ databases">
        <title>YIM 132084 draft genome.</title>
        <authorList>
            <person name="An D."/>
        </authorList>
    </citation>
    <scope>NUCLEOTIDE SEQUENCE</scope>
    <source>
        <strain evidence="6">YIM 132084</strain>
    </source>
</reference>
<comment type="caution">
    <text evidence="6">The sequence shown here is derived from an EMBL/GenBank/DDBJ whole genome shotgun (WGS) entry which is preliminary data.</text>
</comment>
<dbReference type="InterPro" id="IPR014746">
    <property type="entry name" value="Gln_synth/guanido_kin_cat_dom"/>
</dbReference>
<evidence type="ECO:0000313" key="7">
    <source>
        <dbReference type="Proteomes" id="UP000663792"/>
    </source>
</evidence>
<dbReference type="Proteomes" id="UP000663792">
    <property type="component" value="Unassembled WGS sequence"/>
</dbReference>
<dbReference type="AlphaFoldDB" id="A0A939BZT0"/>
<name>A0A939BZT0_9ACTN</name>
<gene>
    <name evidence="6" type="ORF">JL106_14495</name>
</gene>
<dbReference type="PANTHER" id="PTHR36510:SF1">
    <property type="entry name" value="GLUTAMATE--CYSTEINE LIGASE 2-RELATED"/>
    <property type="match status" value="1"/>
</dbReference>
<keyword evidence="7" id="KW-1185">Reference proteome</keyword>
<evidence type="ECO:0000256" key="3">
    <source>
        <dbReference type="ARBA" id="ARBA00022840"/>
    </source>
</evidence>
<dbReference type="InterPro" id="IPR006336">
    <property type="entry name" value="GCS2"/>
</dbReference>
<dbReference type="GO" id="GO:0004357">
    <property type="term" value="F:glutamate-cysteine ligase activity"/>
    <property type="evidence" value="ECO:0007669"/>
    <property type="project" value="UniProtKB-EC"/>
</dbReference>
<evidence type="ECO:0000256" key="1">
    <source>
        <dbReference type="ARBA" id="ARBA00022598"/>
    </source>
</evidence>
<dbReference type="EC" id="6.3.2.2" evidence="5"/>
<evidence type="ECO:0000256" key="2">
    <source>
        <dbReference type="ARBA" id="ARBA00022741"/>
    </source>
</evidence>
<dbReference type="GO" id="GO:0005524">
    <property type="term" value="F:ATP binding"/>
    <property type="evidence" value="ECO:0007669"/>
    <property type="project" value="UniProtKB-KW"/>
</dbReference>
<evidence type="ECO:0000256" key="5">
    <source>
        <dbReference type="HAMAP-Rule" id="MF_01609"/>
    </source>
</evidence>
<dbReference type="PANTHER" id="PTHR36510">
    <property type="entry name" value="GLUTAMATE--CYSTEINE LIGASE 2-RELATED"/>
    <property type="match status" value="1"/>
</dbReference>
<dbReference type="EMBL" id="JAERWK010000019">
    <property type="protein sequence ID" value="MBM9468490.1"/>
    <property type="molecule type" value="Genomic_DNA"/>
</dbReference>
<dbReference type="NCBIfam" id="NF010041">
    <property type="entry name" value="PRK13517.1-1"/>
    <property type="match status" value="1"/>
</dbReference>
<dbReference type="GO" id="GO:0042398">
    <property type="term" value="P:modified amino acid biosynthetic process"/>
    <property type="evidence" value="ECO:0007669"/>
    <property type="project" value="InterPro"/>
</dbReference>
<proteinExistence type="inferred from homology"/>
<dbReference type="InterPro" id="IPR011793">
    <property type="entry name" value="YbdK"/>
</dbReference>
<keyword evidence="2 5" id="KW-0547">Nucleotide-binding</keyword>
<dbReference type="InterPro" id="IPR050141">
    <property type="entry name" value="GCL_type2/YbdK_subfam"/>
</dbReference>
<protein>
    <recommendedName>
        <fullName evidence="5">Putative glutamate--cysteine ligase 2</fullName>
        <ecNumber evidence="5">6.3.2.2</ecNumber>
    </recommendedName>
    <alternativeName>
        <fullName evidence="5">Gamma-glutamylcysteine synthetase 2</fullName>
        <shortName evidence="5">GCS 2</shortName>
        <shortName evidence="5">Gamma-GCS 2</shortName>
    </alternativeName>
</protein>
<comment type="similarity">
    <text evidence="5">Belongs to the glutamate--cysteine ligase type 2 family. YbdK subfamily.</text>
</comment>
<sequence length="382" mass="40298">MSGSVRIGVEEEFHLVDPATGVLSPGSTGVLAGLPTGARFKPELMASAVETNSGVCGTLDGLRADVIASRRAVVEAADAIGLGVIGTGAAPLWSPEGIPVVHTERYEEMREDYRKLAEEQFICGLQVHIDCPDRDLGVRVMVRLQPWLPILLALSASSPYWQGRDTGYASYRTIAWRRWPTAGPVPCVRSAAEYDALVDALVASGVAHDDKMIYFDARPALAAPTLEIRICDSVPLVDDVVLLAGLARALVCRAVARETAEPGGVLPVPVELLEAARWRAARSGLTGVLLDPRTFRPVLAAEAVGLLLAEVRDDAERTGDAAELAELCAASLADGGSAARQRRAVARSEHSTRSVRAAVDLLRAETRATGRAGLGAGTGAMA</sequence>
<evidence type="ECO:0000313" key="6">
    <source>
        <dbReference type="EMBL" id="MBM9468490.1"/>
    </source>
</evidence>
<dbReference type="SUPFAM" id="SSF55931">
    <property type="entry name" value="Glutamine synthetase/guanido kinase"/>
    <property type="match status" value="1"/>
</dbReference>
<dbReference type="HAMAP" id="MF_01609">
    <property type="entry name" value="Glu_cys_ligase_2"/>
    <property type="match status" value="1"/>
</dbReference>
<dbReference type="Gene3D" id="3.30.590.20">
    <property type="match status" value="1"/>
</dbReference>
<dbReference type="RefSeq" id="WP_205261450.1">
    <property type="nucleotide sequence ID" value="NZ_JAERWK010000019.1"/>
</dbReference>
<accession>A0A939BZT0</accession>
<keyword evidence="1 5" id="KW-0436">Ligase</keyword>
<comment type="catalytic activity">
    <reaction evidence="4 5">
        <text>L-cysteine + L-glutamate + ATP = gamma-L-glutamyl-L-cysteine + ADP + phosphate + H(+)</text>
        <dbReference type="Rhea" id="RHEA:13285"/>
        <dbReference type="ChEBI" id="CHEBI:15378"/>
        <dbReference type="ChEBI" id="CHEBI:29985"/>
        <dbReference type="ChEBI" id="CHEBI:30616"/>
        <dbReference type="ChEBI" id="CHEBI:35235"/>
        <dbReference type="ChEBI" id="CHEBI:43474"/>
        <dbReference type="ChEBI" id="CHEBI:58173"/>
        <dbReference type="ChEBI" id="CHEBI:456216"/>
        <dbReference type="EC" id="6.3.2.2"/>
    </reaction>
</comment>
<keyword evidence="3 5" id="KW-0067">ATP-binding</keyword>